<accession>A0AAV5BJ97</accession>
<feature type="coiled-coil region" evidence="1">
    <location>
        <begin position="39"/>
        <end position="66"/>
    </location>
</feature>
<name>A0AAV5BJ97_ELECO</name>
<evidence type="ECO:0000313" key="2">
    <source>
        <dbReference type="EMBL" id="GJM86504.1"/>
    </source>
</evidence>
<dbReference type="Proteomes" id="UP001054889">
    <property type="component" value="Unassembled WGS sequence"/>
</dbReference>
<dbReference type="EMBL" id="BQKI01000001">
    <property type="protein sequence ID" value="GJM86504.1"/>
    <property type="molecule type" value="Genomic_DNA"/>
</dbReference>
<proteinExistence type="predicted"/>
<dbReference type="InterPro" id="IPR016135">
    <property type="entry name" value="UBQ-conjugating_enzyme/RWD"/>
</dbReference>
<gene>
    <name evidence="2" type="primary">ga02370</name>
    <name evidence="2" type="ORF">PR202_ga02370</name>
</gene>
<organism evidence="2 3">
    <name type="scientific">Eleusine coracana subsp. coracana</name>
    <dbReference type="NCBI Taxonomy" id="191504"/>
    <lineage>
        <taxon>Eukaryota</taxon>
        <taxon>Viridiplantae</taxon>
        <taxon>Streptophyta</taxon>
        <taxon>Embryophyta</taxon>
        <taxon>Tracheophyta</taxon>
        <taxon>Spermatophyta</taxon>
        <taxon>Magnoliopsida</taxon>
        <taxon>Liliopsida</taxon>
        <taxon>Poales</taxon>
        <taxon>Poaceae</taxon>
        <taxon>PACMAD clade</taxon>
        <taxon>Chloridoideae</taxon>
        <taxon>Cynodonteae</taxon>
        <taxon>Eleusininae</taxon>
        <taxon>Eleusine</taxon>
    </lineage>
</organism>
<comment type="caution">
    <text evidence="2">The sequence shown here is derived from an EMBL/GenBank/DDBJ whole genome shotgun (WGS) entry which is preliminary data.</text>
</comment>
<dbReference type="SUPFAM" id="SSF54495">
    <property type="entry name" value="UBC-like"/>
    <property type="match status" value="1"/>
</dbReference>
<evidence type="ECO:0000313" key="3">
    <source>
        <dbReference type="Proteomes" id="UP001054889"/>
    </source>
</evidence>
<keyword evidence="3" id="KW-1185">Reference proteome</keyword>
<keyword evidence="1" id="KW-0175">Coiled coil</keyword>
<dbReference type="AlphaFoldDB" id="A0AAV5BJ97"/>
<sequence length="107" mass="11688">MLSGCSSSSSPPAEEVGKGFWVARDEAVARLEAMAARGREEIELSTEQLETNNQLQEDEVLALEAIFGDDMVILENKAGCRSFQKEPLLKLKMKEAETVVNSVMLAA</sequence>
<reference evidence="2" key="2">
    <citation type="submission" date="2021-12" db="EMBL/GenBank/DDBJ databases">
        <title>Resequencing data analysis of finger millet.</title>
        <authorList>
            <person name="Hatakeyama M."/>
            <person name="Aluri S."/>
            <person name="Balachadran M.T."/>
            <person name="Sivarajan S.R."/>
            <person name="Poveda L."/>
            <person name="Shimizu-Inatsugi R."/>
            <person name="Schlapbach R."/>
            <person name="Sreeman S.M."/>
            <person name="Shimizu K.K."/>
        </authorList>
    </citation>
    <scope>NUCLEOTIDE SEQUENCE</scope>
</reference>
<protein>
    <submittedName>
        <fullName evidence="2">Uncharacterized protein</fullName>
    </submittedName>
</protein>
<evidence type="ECO:0000256" key="1">
    <source>
        <dbReference type="SAM" id="Coils"/>
    </source>
</evidence>
<dbReference type="Gene3D" id="3.10.110.10">
    <property type="entry name" value="Ubiquitin Conjugating Enzyme"/>
    <property type="match status" value="1"/>
</dbReference>
<reference evidence="2" key="1">
    <citation type="journal article" date="2018" name="DNA Res.">
        <title>Multiple hybrid de novo genome assembly of finger millet, an orphan allotetraploid crop.</title>
        <authorList>
            <person name="Hatakeyama M."/>
            <person name="Aluri S."/>
            <person name="Balachadran M.T."/>
            <person name="Sivarajan S.R."/>
            <person name="Patrignani A."/>
            <person name="Gruter S."/>
            <person name="Poveda L."/>
            <person name="Shimizu-Inatsugi R."/>
            <person name="Baeten J."/>
            <person name="Francoijs K.J."/>
            <person name="Nataraja K.N."/>
            <person name="Reddy Y.A.N."/>
            <person name="Phadnis S."/>
            <person name="Ravikumar R.L."/>
            <person name="Schlapbach R."/>
            <person name="Sreeman S.M."/>
            <person name="Shimizu K.K."/>
        </authorList>
    </citation>
    <scope>NUCLEOTIDE SEQUENCE</scope>
</reference>